<protein>
    <submittedName>
        <fullName evidence="1">Uncharacterized protein</fullName>
    </submittedName>
</protein>
<sequence>NKDMAISSSTNGIRERSIKVFGEILMSRLTLSYKNLYDEVSHFLGLTARGTSPTGTNLTLCTDLVNRGVRQFLYPIDMTTGQAWEWEFLKVYWDFTTTSGQWKYALPIDFSDLYSMLYFDLESANPPLVKRSAEQILDMRTGGSINGFPEYFAITPLRYDIEIGSLYELWVYPTPSQTEILSGFYRADPVQLSATTDLVIGGIRAIEAILESCLAVAEHQEDDMTSSHHTAKAAELIQKLIKFDSVTHSDKIGNLYSDKDRIWPTPRGYFTYPNTEDNVYP</sequence>
<dbReference type="AlphaFoldDB" id="A0A0F9MNT2"/>
<accession>A0A0F9MNT2</accession>
<gene>
    <name evidence="1" type="ORF">LCGC14_1131300</name>
</gene>
<feature type="non-terminal residue" evidence="1">
    <location>
        <position position="1"/>
    </location>
</feature>
<dbReference type="InterPro" id="IPR056209">
    <property type="entry name" value="SU10_adaptor"/>
</dbReference>
<reference evidence="1" key="1">
    <citation type="journal article" date="2015" name="Nature">
        <title>Complex archaea that bridge the gap between prokaryotes and eukaryotes.</title>
        <authorList>
            <person name="Spang A."/>
            <person name="Saw J.H."/>
            <person name="Jorgensen S.L."/>
            <person name="Zaremba-Niedzwiedzka K."/>
            <person name="Martijn J."/>
            <person name="Lind A.E."/>
            <person name="van Eijk R."/>
            <person name="Schleper C."/>
            <person name="Guy L."/>
            <person name="Ettema T.J."/>
        </authorList>
    </citation>
    <scope>NUCLEOTIDE SEQUENCE</scope>
</reference>
<proteinExistence type="predicted"/>
<organism evidence="1">
    <name type="scientific">marine sediment metagenome</name>
    <dbReference type="NCBI Taxonomy" id="412755"/>
    <lineage>
        <taxon>unclassified sequences</taxon>
        <taxon>metagenomes</taxon>
        <taxon>ecological metagenomes</taxon>
    </lineage>
</organism>
<dbReference type="EMBL" id="LAZR01005300">
    <property type="protein sequence ID" value="KKN01092.1"/>
    <property type="molecule type" value="Genomic_DNA"/>
</dbReference>
<evidence type="ECO:0000313" key="1">
    <source>
        <dbReference type="EMBL" id="KKN01092.1"/>
    </source>
</evidence>
<name>A0A0F9MNT2_9ZZZZ</name>
<comment type="caution">
    <text evidence="1">The sequence shown here is derived from an EMBL/GenBank/DDBJ whole genome shotgun (WGS) entry which is preliminary data.</text>
</comment>
<dbReference type="Pfam" id="PF24175">
    <property type="entry name" value="SU10_adaptor"/>
    <property type="match status" value="1"/>
</dbReference>